<dbReference type="EMBL" id="CP097510">
    <property type="protein sequence ID" value="URE37684.1"/>
    <property type="molecule type" value="Genomic_DNA"/>
</dbReference>
<evidence type="ECO:0000259" key="2">
    <source>
        <dbReference type="Pfam" id="PF25575"/>
    </source>
</evidence>
<feature type="domain" description="Serine/threonine-protein kinase BSK1-like TPR repeats" evidence="2">
    <location>
        <begin position="295"/>
        <end position="382"/>
    </location>
</feature>
<reference evidence="3" key="1">
    <citation type="submission" date="2022-05" db="EMBL/GenBank/DDBJ databases">
        <title>The Musa troglodytarum L. genome provides insights into the mechanism of non-climacteric behaviour and enrichment of carotenoids.</title>
        <authorList>
            <person name="Wang J."/>
        </authorList>
    </citation>
    <scope>NUCLEOTIDE SEQUENCE</scope>
    <source>
        <tissue evidence="3">Leaf</tissue>
    </source>
</reference>
<dbReference type="Gene3D" id="1.25.40.20">
    <property type="entry name" value="Ankyrin repeat-containing domain"/>
    <property type="match status" value="3"/>
</dbReference>
<dbReference type="Proteomes" id="UP001055439">
    <property type="component" value="Chromosome 8"/>
</dbReference>
<dbReference type="OrthoDB" id="20872at2759"/>
<keyword evidence="4" id="KW-1185">Reference proteome</keyword>
<dbReference type="SUPFAM" id="SSF48452">
    <property type="entry name" value="TPR-like"/>
    <property type="match status" value="1"/>
</dbReference>
<feature type="region of interest" description="Disordered" evidence="1">
    <location>
        <begin position="296"/>
        <end position="317"/>
    </location>
</feature>
<dbReference type="InterPro" id="IPR036770">
    <property type="entry name" value="Ankyrin_rpt-contain_sf"/>
</dbReference>
<accession>A0A9E7L4N2</accession>
<dbReference type="Pfam" id="PF12796">
    <property type="entry name" value="Ank_2"/>
    <property type="match status" value="2"/>
</dbReference>
<dbReference type="InterPro" id="IPR051616">
    <property type="entry name" value="Cul2-RING_E3_ligase_SR"/>
</dbReference>
<dbReference type="Gene3D" id="1.25.40.10">
    <property type="entry name" value="Tetratricopeptide repeat domain"/>
    <property type="match status" value="1"/>
</dbReference>
<organism evidence="3 4">
    <name type="scientific">Musa troglodytarum</name>
    <name type="common">fe'i banana</name>
    <dbReference type="NCBI Taxonomy" id="320322"/>
    <lineage>
        <taxon>Eukaryota</taxon>
        <taxon>Viridiplantae</taxon>
        <taxon>Streptophyta</taxon>
        <taxon>Embryophyta</taxon>
        <taxon>Tracheophyta</taxon>
        <taxon>Spermatophyta</taxon>
        <taxon>Magnoliopsida</taxon>
        <taxon>Liliopsida</taxon>
        <taxon>Zingiberales</taxon>
        <taxon>Musaceae</taxon>
        <taxon>Musa</taxon>
    </lineage>
</organism>
<dbReference type="InterPro" id="IPR058209">
    <property type="entry name" value="TPR_BSK1_C"/>
</dbReference>
<dbReference type="SMART" id="SM00028">
    <property type="entry name" value="TPR"/>
    <property type="match status" value="3"/>
</dbReference>
<gene>
    <name evidence="3" type="ORF">MUK42_33631</name>
</gene>
<dbReference type="AlphaFoldDB" id="A0A9E7L4N2"/>
<feature type="compositionally biased region" description="Basic and acidic residues" evidence="1">
    <location>
        <begin position="305"/>
        <end position="317"/>
    </location>
</feature>
<dbReference type="PRINTS" id="PR01415">
    <property type="entry name" value="ANKYRIN"/>
</dbReference>
<dbReference type="Pfam" id="PF00023">
    <property type="entry name" value="Ank"/>
    <property type="match status" value="1"/>
</dbReference>
<dbReference type="SUPFAM" id="SSF48403">
    <property type="entry name" value="Ankyrin repeat"/>
    <property type="match status" value="1"/>
</dbReference>
<evidence type="ECO:0000256" key="1">
    <source>
        <dbReference type="SAM" id="MobiDB-lite"/>
    </source>
</evidence>
<dbReference type="InterPro" id="IPR002110">
    <property type="entry name" value="Ankyrin_rpt"/>
</dbReference>
<proteinExistence type="predicted"/>
<dbReference type="PANTHER" id="PTHR46224:SF6">
    <property type="entry name" value="ANKYRIN REPEAT FAMILY PROTEIN"/>
    <property type="match status" value="1"/>
</dbReference>
<sequence>MASDASAALSVRQKVQKFLDAACTGNLDLFKKLAKQLDEGKGLATTVADVKDANKRTALHFAAREGRTEVCKYLLEELKLDVDVRDDDGETPLIHASRQGHNLTAKYLLEQGADPSASSDLGATPLHHAAGTGNIELLNLLFSKGVNVESQSDSGTPLIWAAGHGQEDSVQFLLEHHANANAETDDNITPLLSAVAAGSLPCLELLLQAGANPNASAGATPLHVAADNGSREIVSCLIRAGGDPNLCDDDGLKPIQVAALRGIRDAVEVLLPLTSPVPNVSNWSTDGLIEFMQSAEASKEQVTPESKKRSMEAKSRGDDAFRKKDYQMAVDAYTQAIDLDPSEAALLSNRSLCWIRLGQGEQALADARACRVLRPDWAKACYREGAALRLLQRFDEAASAFYEGVKLDPENKELVDAFRETVEAGRRFHGTEQQKQ</sequence>
<dbReference type="InterPro" id="IPR019734">
    <property type="entry name" value="TPR_rpt"/>
</dbReference>
<protein>
    <submittedName>
        <fullName evidence="3">Ankyrin repeat family protein</fullName>
    </submittedName>
</protein>
<name>A0A9E7L4N2_9LILI</name>
<dbReference type="Pfam" id="PF25575">
    <property type="entry name" value="TPR_BSK1_C"/>
    <property type="match status" value="1"/>
</dbReference>
<evidence type="ECO:0000313" key="4">
    <source>
        <dbReference type="Proteomes" id="UP001055439"/>
    </source>
</evidence>
<dbReference type="PANTHER" id="PTHR46224">
    <property type="entry name" value="ANKYRIN REPEAT FAMILY PROTEIN"/>
    <property type="match status" value="1"/>
</dbReference>
<dbReference type="SMART" id="SM00248">
    <property type="entry name" value="ANK"/>
    <property type="match status" value="7"/>
</dbReference>
<evidence type="ECO:0000313" key="3">
    <source>
        <dbReference type="EMBL" id="URE37684.1"/>
    </source>
</evidence>
<dbReference type="InterPro" id="IPR011990">
    <property type="entry name" value="TPR-like_helical_dom_sf"/>
</dbReference>